<sequence>MRFMCSGTVNVDSDVAVDLLKAADQYLLDNLKHICEYTISKDISVENVSLIYAMAETSNATSLRYSCILFVLKHFDSLSSKPWYCQFIRSIVPDIQKFFSTLLTIKFGLVDP</sequence>
<accession>A0A392M1F5</accession>
<dbReference type="Gene3D" id="3.30.710.10">
    <property type="entry name" value="Potassium Channel Kv1.1, Chain A"/>
    <property type="match status" value="1"/>
</dbReference>
<comment type="pathway">
    <text evidence="1">Protein modification; protein ubiquitination.</text>
</comment>
<proteinExistence type="predicted"/>
<organism evidence="2 3">
    <name type="scientific">Trifolium medium</name>
    <dbReference type="NCBI Taxonomy" id="97028"/>
    <lineage>
        <taxon>Eukaryota</taxon>
        <taxon>Viridiplantae</taxon>
        <taxon>Streptophyta</taxon>
        <taxon>Embryophyta</taxon>
        <taxon>Tracheophyta</taxon>
        <taxon>Spermatophyta</taxon>
        <taxon>Magnoliopsida</taxon>
        <taxon>eudicotyledons</taxon>
        <taxon>Gunneridae</taxon>
        <taxon>Pentapetalae</taxon>
        <taxon>rosids</taxon>
        <taxon>fabids</taxon>
        <taxon>Fabales</taxon>
        <taxon>Fabaceae</taxon>
        <taxon>Papilionoideae</taxon>
        <taxon>50 kb inversion clade</taxon>
        <taxon>NPAAA clade</taxon>
        <taxon>Hologalegina</taxon>
        <taxon>IRL clade</taxon>
        <taxon>Trifolieae</taxon>
        <taxon>Trifolium</taxon>
    </lineage>
</organism>
<comment type="caution">
    <text evidence="2">The sequence shown here is derived from an EMBL/GenBank/DDBJ whole genome shotgun (WGS) entry which is preliminary data.</text>
</comment>
<dbReference type="PANTHER" id="PTHR46710:SF11">
    <property type="entry name" value="ARMADILLO BTB ARABIDOPSIS PROTEIN 1"/>
    <property type="match status" value="1"/>
</dbReference>
<dbReference type="PANTHER" id="PTHR46710">
    <property type="entry name" value="ARM REPEAT PROTEIN INTERACTING WITH ABF2"/>
    <property type="match status" value="1"/>
</dbReference>
<protein>
    <submittedName>
        <fullName evidence="2">ARM repeat protein interacting WITH ABF2 protein</fullName>
    </submittedName>
</protein>
<evidence type="ECO:0000313" key="3">
    <source>
        <dbReference type="Proteomes" id="UP000265520"/>
    </source>
</evidence>
<evidence type="ECO:0000313" key="2">
    <source>
        <dbReference type="EMBL" id="MCH81140.1"/>
    </source>
</evidence>
<evidence type="ECO:0000256" key="1">
    <source>
        <dbReference type="ARBA" id="ARBA00004906"/>
    </source>
</evidence>
<dbReference type="Proteomes" id="UP000265520">
    <property type="component" value="Unassembled WGS sequence"/>
</dbReference>
<keyword evidence="3" id="KW-1185">Reference proteome</keyword>
<dbReference type="InterPro" id="IPR011333">
    <property type="entry name" value="SKP1/BTB/POZ_sf"/>
</dbReference>
<name>A0A392M1F5_9FABA</name>
<dbReference type="AlphaFoldDB" id="A0A392M1F5"/>
<dbReference type="InterPro" id="IPR044282">
    <property type="entry name" value="ABAP1/ARIA"/>
</dbReference>
<dbReference type="SUPFAM" id="SSF54695">
    <property type="entry name" value="POZ domain"/>
    <property type="match status" value="1"/>
</dbReference>
<reference evidence="2 3" key="1">
    <citation type="journal article" date="2018" name="Front. Plant Sci.">
        <title>Red Clover (Trifolium pratense) and Zigzag Clover (T. medium) - A Picture of Genomic Similarities and Differences.</title>
        <authorList>
            <person name="Dluhosova J."/>
            <person name="Istvanek J."/>
            <person name="Nedelnik J."/>
            <person name="Repkova J."/>
        </authorList>
    </citation>
    <scope>NUCLEOTIDE SEQUENCE [LARGE SCALE GENOMIC DNA]</scope>
    <source>
        <strain evidence="3">cv. 10/8</strain>
        <tissue evidence="2">Leaf</tissue>
    </source>
</reference>
<gene>
    <name evidence="2" type="ORF">A2U01_0001921</name>
</gene>
<dbReference type="EMBL" id="LXQA010001925">
    <property type="protein sequence ID" value="MCH81140.1"/>
    <property type="molecule type" value="Genomic_DNA"/>
</dbReference>